<dbReference type="eggNOG" id="ENOG503248S">
    <property type="taxonomic scope" value="Bacteria"/>
</dbReference>
<dbReference type="RefSeq" id="WP_021803765.1">
    <property type="nucleotide sequence ID" value="NZ_KI273145.1"/>
</dbReference>
<gene>
    <name evidence="1" type="ORF">CINTURNW_3839</name>
</gene>
<evidence type="ECO:0000313" key="2">
    <source>
        <dbReference type="Proteomes" id="UP000016721"/>
    </source>
</evidence>
<dbReference type="PATRIC" id="fig|1294142.3.peg.4002"/>
<name>U2N063_9CLOT</name>
<dbReference type="AlphaFoldDB" id="U2N063"/>
<keyword evidence="2" id="KW-1185">Reference proteome</keyword>
<dbReference type="HOGENOM" id="CLU_568268_0_0_9"/>
<organism evidence="1 2">
    <name type="scientific">Clostridium intestinale URNW</name>
    <dbReference type="NCBI Taxonomy" id="1294142"/>
    <lineage>
        <taxon>Bacteria</taxon>
        <taxon>Bacillati</taxon>
        <taxon>Bacillota</taxon>
        <taxon>Clostridia</taxon>
        <taxon>Eubacteriales</taxon>
        <taxon>Clostridiaceae</taxon>
        <taxon>Clostridium</taxon>
    </lineage>
</organism>
<dbReference type="OrthoDB" id="1749319at2"/>
<sequence length="480" mass="53220">MIIDKSEFKSLKKEGGGFLGIQCFLLAYHERGLEQSNSGEKFDISLYKNGLFVNSNFGEKYFFSNESIISVAGEDGQLIIEIQENGEDNLLVFTAIDAKDLLKMQSLINEAIGVNEEIDEEPIVENKGSSWLIDKDEYKRLKKEGGGIFKSEAFFTAVHEGGLDYVKVGSDIEITLMKKGLLLNIVLGDKLFIPIENVQFASISEKKLAIFIEEDEEEKILSFTGKNSDLMLYMQNSIAKLIGFKAQTAEEILQQKKEQFERELESSETYCIEVDKETYKRLIKEGGGLMNMEGYCSGKLVEGLDNTDVGTRVEMTLRRNGLFISTDSGEKYFVAIEYIYTSVVGDDNGVDALGILIGEGGETERVIMIHSDEPKNLVRMNNGISAAVGGKTVSVSKYMKGKESAAREEAEERLDELKREKVPYCPKCHSTSLTYLDQKLDIGRAMIGDAIAGDKGAILGGLSGSKGKLKCLNCGHTWKI</sequence>
<evidence type="ECO:0000313" key="1">
    <source>
        <dbReference type="EMBL" id="ERK28887.1"/>
    </source>
</evidence>
<protein>
    <submittedName>
        <fullName evidence="1">Uncharacterized protein</fullName>
    </submittedName>
</protein>
<proteinExistence type="predicted"/>
<accession>U2N063</accession>
<reference evidence="1 2" key="1">
    <citation type="journal article" date="2013" name="Genome Announc.">
        <title>Draft Genome Sequence of the Hydrogen- and Ethanol-Producing Bacterium Clostridium intestinale Strain URNW.</title>
        <authorList>
            <person name="Lal S."/>
            <person name="Ramachandran U."/>
            <person name="Zhang X."/>
            <person name="Sparling R."/>
            <person name="Levin D.B."/>
        </authorList>
    </citation>
    <scope>NUCLEOTIDE SEQUENCE [LARGE SCALE GENOMIC DNA]</scope>
    <source>
        <strain evidence="1 2">URNW</strain>
    </source>
</reference>
<dbReference type="STRING" id="1294142.CINTURNW_3839"/>
<dbReference type="EMBL" id="APJA01000024">
    <property type="protein sequence ID" value="ERK28887.1"/>
    <property type="molecule type" value="Genomic_DNA"/>
</dbReference>
<dbReference type="Proteomes" id="UP000016721">
    <property type="component" value="Unassembled WGS sequence"/>
</dbReference>
<comment type="caution">
    <text evidence="1">The sequence shown here is derived from an EMBL/GenBank/DDBJ whole genome shotgun (WGS) entry which is preliminary data.</text>
</comment>